<feature type="transmembrane region" description="Helical" evidence="9">
    <location>
        <begin position="330"/>
        <end position="347"/>
    </location>
</feature>
<evidence type="ECO:0000256" key="6">
    <source>
        <dbReference type="ARBA" id="ARBA00022989"/>
    </source>
</evidence>
<accession>A0ABX9LQF6</accession>
<evidence type="ECO:0000259" key="10">
    <source>
        <dbReference type="Pfam" id="PF13231"/>
    </source>
</evidence>
<evidence type="ECO:0000256" key="8">
    <source>
        <dbReference type="SAM" id="MobiDB-lite"/>
    </source>
</evidence>
<feature type="transmembrane region" description="Helical" evidence="9">
    <location>
        <begin position="296"/>
        <end position="318"/>
    </location>
</feature>
<feature type="transmembrane region" description="Helical" evidence="9">
    <location>
        <begin position="127"/>
        <end position="148"/>
    </location>
</feature>
<feature type="transmembrane region" description="Helical" evidence="9">
    <location>
        <begin position="353"/>
        <end position="370"/>
    </location>
</feature>
<keyword evidence="5 9" id="KW-0812">Transmembrane</keyword>
<dbReference type="PANTHER" id="PTHR33908:SF11">
    <property type="entry name" value="MEMBRANE PROTEIN"/>
    <property type="match status" value="1"/>
</dbReference>
<comment type="subcellular location">
    <subcellularLocation>
        <location evidence="1">Cell membrane</location>
        <topology evidence="1">Multi-pass membrane protein</topology>
    </subcellularLocation>
</comment>
<dbReference type="Pfam" id="PF13231">
    <property type="entry name" value="PMT_2"/>
    <property type="match status" value="1"/>
</dbReference>
<evidence type="ECO:0000256" key="5">
    <source>
        <dbReference type="ARBA" id="ARBA00022692"/>
    </source>
</evidence>
<keyword evidence="7 9" id="KW-0472">Membrane</keyword>
<evidence type="ECO:0000313" key="11">
    <source>
        <dbReference type="EMBL" id="RGA06252.1"/>
    </source>
</evidence>
<feature type="transmembrane region" description="Helical" evidence="9">
    <location>
        <begin position="377"/>
        <end position="397"/>
    </location>
</feature>
<protein>
    <recommendedName>
        <fullName evidence="10">Glycosyltransferase RgtA/B/C/D-like domain-containing protein</fullName>
    </recommendedName>
</protein>
<dbReference type="Proteomes" id="UP000262538">
    <property type="component" value="Unassembled WGS sequence"/>
</dbReference>
<keyword evidence="2" id="KW-1003">Cell membrane</keyword>
<name>A0ABX9LQF6_9ACTN</name>
<feature type="region of interest" description="Disordered" evidence="8">
    <location>
        <begin position="1"/>
        <end position="50"/>
    </location>
</feature>
<comment type="caution">
    <text evidence="11">The sequence shown here is derived from an EMBL/GenBank/DDBJ whole genome shotgun (WGS) entry which is preliminary data.</text>
</comment>
<evidence type="ECO:0000313" key="12">
    <source>
        <dbReference type="Proteomes" id="UP000262538"/>
    </source>
</evidence>
<feature type="transmembrane region" description="Helical" evidence="9">
    <location>
        <begin position="65"/>
        <end position="86"/>
    </location>
</feature>
<feature type="transmembrane region" description="Helical" evidence="9">
    <location>
        <begin position="160"/>
        <end position="179"/>
    </location>
</feature>
<organism evidence="11 12">
    <name type="scientific">Microbispora triticiradicis</name>
    <dbReference type="NCBI Taxonomy" id="2200763"/>
    <lineage>
        <taxon>Bacteria</taxon>
        <taxon>Bacillati</taxon>
        <taxon>Actinomycetota</taxon>
        <taxon>Actinomycetes</taxon>
        <taxon>Streptosporangiales</taxon>
        <taxon>Streptosporangiaceae</taxon>
        <taxon>Microbispora</taxon>
    </lineage>
</organism>
<evidence type="ECO:0000256" key="3">
    <source>
        <dbReference type="ARBA" id="ARBA00022676"/>
    </source>
</evidence>
<sequence length="543" mass="57295">MDGVPPHDGPSHGGPSYGGPSHDGHRVAEPPSAAASGPASAVPPIRPHPVRPPSARLPSIGLPRAVIALAGAVVAVLLAVSPWYGYHRDELYFRMLGERPRLGYFDTPPLTPMIARLSTAVFGDTVVALRIVPALCAGTLVLLAALIARELSPRDLDAGRAAQVLAAAGTAGAVLPLIAGHSLLTLTPDLVLWLAVTLCLLRVLLRGDGRYWLWTGLLAGIASYNRDLIVLLLACAGLGLLVTGPREVLRDRRLWLGALLALAIASPNLVYQVTHDWPQLQMAEALRADEGADNRIAFVPLQILLLGPPQAVVCVAGLLRLWRDRRVRRVRSLALAYPVACALVLLSGGRPDYTGAFLLYLFAAGCVTAAGWRRRTVLVVALAANAVVAVVLALPVVPAASLAGTPVAAINEVARESVGMRDLAAQVGQVVGTLPADERAGAVLLAGNYGEAGALRRWAGDFGLPAVHSGHNELWWWGPPPEGTQVAVSVGYPPGRLRTVFATCSVAGTVTGMPGEEQGVPITVCRDPLRPWRDLWPLARHYS</sequence>
<feature type="compositionally biased region" description="Low complexity" evidence="8">
    <location>
        <begin position="30"/>
        <end position="43"/>
    </location>
</feature>
<keyword evidence="3" id="KW-0328">Glycosyltransferase</keyword>
<dbReference type="InterPro" id="IPR050297">
    <property type="entry name" value="LipidA_mod_glycosyltrf_83"/>
</dbReference>
<dbReference type="InterPro" id="IPR038731">
    <property type="entry name" value="RgtA/B/C-like"/>
</dbReference>
<proteinExistence type="predicted"/>
<feature type="transmembrane region" description="Helical" evidence="9">
    <location>
        <begin position="211"/>
        <end position="242"/>
    </location>
</feature>
<evidence type="ECO:0000256" key="4">
    <source>
        <dbReference type="ARBA" id="ARBA00022679"/>
    </source>
</evidence>
<evidence type="ECO:0000256" key="1">
    <source>
        <dbReference type="ARBA" id="ARBA00004651"/>
    </source>
</evidence>
<feature type="transmembrane region" description="Helical" evidence="9">
    <location>
        <begin position="254"/>
        <end position="273"/>
    </location>
</feature>
<feature type="transmembrane region" description="Helical" evidence="9">
    <location>
        <begin position="186"/>
        <end position="205"/>
    </location>
</feature>
<reference evidence="11 12" key="1">
    <citation type="submission" date="2018-08" db="EMBL/GenBank/DDBJ databases">
        <title>Microbispora. triticiradicis sp. nov., a novel actinomycete isolated from the root of wheat (Triticum aestivum L.)).</title>
        <authorList>
            <person name="Han C."/>
        </authorList>
    </citation>
    <scope>NUCLEOTIDE SEQUENCE [LARGE SCALE GENOMIC DNA]</scope>
    <source>
        <strain evidence="11 12">NEAU-HRDPA2-9</strain>
    </source>
</reference>
<gene>
    <name evidence="11" type="ORF">DI270_004195</name>
</gene>
<dbReference type="PANTHER" id="PTHR33908">
    <property type="entry name" value="MANNOSYLTRANSFERASE YKCB-RELATED"/>
    <property type="match status" value="1"/>
</dbReference>
<keyword evidence="6 9" id="KW-1133">Transmembrane helix</keyword>
<evidence type="ECO:0000256" key="2">
    <source>
        <dbReference type="ARBA" id="ARBA00022475"/>
    </source>
</evidence>
<feature type="domain" description="Glycosyltransferase RgtA/B/C/D-like" evidence="10">
    <location>
        <begin position="106"/>
        <end position="271"/>
    </location>
</feature>
<keyword evidence="12" id="KW-1185">Reference proteome</keyword>
<dbReference type="EMBL" id="QFZU02000020">
    <property type="protein sequence ID" value="RGA06252.1"/>
    <property type="molecule type" value="Genomic_DNA"/>
</dbReference>
<keyword evidence="4" id="KW-0808">Transferase</keyword>
<evidence type="ECO:0000256" key="7">
    <source>
        <dbReference type="ARBA" id="ARBA00023136"/>
    </source>
</evidence>
<evidence type="ECO:0000256" key="9">
    <source>
        <dbReference type="SAM" id="Phobius"/>
    </source>
</evidence>